<dbReference type="RefSeq" id="WP_008790249.1">
    <property type="nucleotide sequence ID" value="NZ_AKCB01000004.1"/>
</dbReference>
<organism evidence="1 2">
    <name type="scientific">Coprobacillus cateniformis</name>
    <dbReference type="NCBI Taxonomy" id="100884"/>
    <lineage>
        <taxon>Bacteria</taxon>
        <taxon>Bacillati</taxon>
        <taxon>Bacillota</taxon>
        <taxon>Erysipelotrichia</taxon>
        <taxon>Erysipelotrichales</taxon>
        <taxon>Coprobacillaceae</taxon>
        <taxon>Coprobacillus</taxon>
    </lineage>
</organism>
<dbReference type="OrthoDB" id="3072454at2"/>
<evidence type="ECO:0000313" key="2">
    <source>
        <dbReference type="Proteomes" id="UP000003157"/>
    </source>
</evidence>
<keyword evidence="2" id="KW-1185">Reference proteome</keyword>
<protein>
    <submittedName>
        <fullName evidence="1">Uncharacterized protein</fullName>
    </submittedName>
</protein>
<sequence>MSFHCIFMKEDIAYLGADSRKNFTDGSYSDNHQKIFINRNLKMVWTMTGITEYRNINYFYIVNMILNNPKASMLKKVYTIQDLMNPITEKMHQETQEDSYFDLFITTVENGELVTYTIESKNGQADEKTNRRHWGNYLEASGVHTDMRYRVNESDLIELSEIDMTQKVNNLISDVIEANKKCKSNTVGGDIYVATIDNKGNIFTYVNGRNSDFRIM</sequence>
<comment type="caution">
    <text evidence="1">The sequence shown here is derived from an EMBL/GenBank/DDBJ whole genome shotgun (WGS) entry which is preliminary data.</text>
</comment>
<accession>E7GEM5</accession>
<evidence type="ECO:0000313" key="1">
    <source>
        <dbReference type="EMBL" id="EFW03476.1"/>
    </source>
</evidence>
<proteinExistence type="predicted"/>
<dbReference type="EMBL" id="ADKX01000046">
    <property type="protein sequence ID" value="EFW03476.1"/>
    <property type="molecule type" value="Genomic_DNA"/>
</dbReference>
<dbReference type="HOGENOM" id="CLU_1275898_0_0_9"/>
<dbReference type="Proteomes" id="UP000003157">
    <property type="component" value="Unassembled WGS sequence"/>
</dbReference>
<reference evidence="1 2" key="1">
    <citation type="submission" date="2010-12" db="EMBL/GenBank/DDBJ databases">
        <title>The Genome Sequence of Coprobacillus sp. strain 29_1.</title>
        <authorList>
            <consortium name="The Broad Institute Genome Sequencing Platform"/>
            <person name="Earl A."/>
            <person name="Ward D."/>
            <person name="Feldgarden M."/>
            <person name="Gevers D."/>
            <person name="Daigneault M."/>
            <person name="Sibley C.D."/>
            <person name="White A."/>
            <person name="Strauss J."/>
            <person name="Allen-Vercoe E."/>
            <person name="Young S.K."/>
            <person name="Zeng Q."/>
            <person name="Gargeya S."/>
            <person name="Fitzgerald M."/>
            <person name="Haas B."/>
            <person name="Abouelleil A."/>
            <person name="Alvarado L."/>
            <person name="Arachchi H.M."/>
            <person name="Berlin A."/>
            <person name="Brown A."/>
            <person name="Chapman S.B."/>
            <person name="Chen Z."/>
            <person name="Dunbar C."/>
            <person name="Freedman E."/>
            <person name="Gearin G."/>
            <person name="Gellesch M."/>
            <person name="Goldberg J."/>
            <person name="Griggs A."/>
            <person name="Gujja S."/>
            <person name="Heilman E."/>
            <person name="Heiman D."/>
            <person name="Howarth C."/>
            <person name="Larson L."/>
            <person name="Lui A."/>
            <person name="MacDonald P.J.P."/>
            <person name="Mehta T."/>
            <person name="Montmayeur A."/>
            <person name="Murphy C."/>
            <person name="Neiman D."/>
            <person name="Pearson M."/>
            <person name="Priest M."/>
            <person name="Roberts A."/>
            <person name="Saif S."/>
            <person name="Shea T."/>
            <person name="Shenoy N."/>
            <person name="Sisk P."/>
            <person name="Stolte C."/>
            <person name="Sykes S."/>
            <person name="White J."/>
            <person name="Yandava C."/>
            <person name="Nusbaum C."/>
            <person name="Birren B."/>
        </authorList>
    </citation>
    <scope>NUCLEOTIDE SEQUENCE [LARGE SCALE GENOMIC DNA]</scope>
    <source>
        <strain evidence="1 2">29_1</strain>
    </source>
</reference>
<gene>
    <name evidence="1" type="ORF">HMPREF9488_03167</name>
</gene>
<dbReference type="AlphaFoldDB" id="E7GEM5"/>
<dbReference type="GeneID" id="78231562"/>
<name>E7GEM5_9FIRM</name>
<dbReference type="STRING" id="100884.GCA_000269565_03825"/>